<sequence>MPSLTVTAKGQVTLKRDLLQHLGVKPGERINFEKLPGGELRIKAAQPTSTIDSFIGRFAGKVKKTLTVEEMNEIAVSGWARKK</sequence>
<evidence type="ECO:0000259" key="1">
    <source>
        <dbReference type="SMART" id="SM00966"/>
    </source>
</evidence>
<dbReference type="InterPro" id="IPR037914">
    <property type="entry name" value="SpoVT-AbrB_sf"/>
</dbReference>
<evidence type="ECO:0000313" key="3">
    <source>
        <dbReference type="Proteomes" id="UP000229839"/>
    </source>
</evidence>
<dbReference type="EMBL" id="NJGE01000016">
    <property type="protein sequence ID" value="PIT68465.1"/>
    <property type="molecule type" value="Genomic_DNA"/>
</dbReference>
<feature type="domain" description="SpoVT-AbrB" evidence="1">
    <location>
        <begin position="4"/>
        <end position="50"/>
    </location>
</feature>
<organism evidence="2 3">
    <name type="scientific">Bartonella tribocorum</name>
    <dbReference type="NCBI Taxonomy" id="85701"/>
    <lineage>
        <taxon>Bacteria</taxon>
        <taxon>Pseudomonadati</taxon>
        <taxon>Pseudomonadota</taxon>
        <taxon>Alphaproteobacteria</taxon>
        <taxon>Hyphomicrobiales</taxon>
        <taxon>Bartonellaceae</taxon>
        <taxon>Bartonella</taxon>
    </lineage>
</organism>
<dbReference type="InterPro" id="IPR007159">
    <property type="entry name" value="SpoVT-AbrB_dom"/>
</dbReference>
<proteinExistence type="predicted"/>
<name>A0A2M6UQL0_9HYPH</name>
<dbReference type="RefSeq" id="WP_100129303.1">
    <property type="nucleotide sequence ID" value="NZ_CADDYI010000010.1"/>
</dbReference>
<dbReference type="AlphaFoldDB" id="A0A2M6UQL0"/>
<comment type="caution">
    <text evidence="2">The sequence shown here is derived from an EMBL/GenBank/DDBJ whole genome shotgun (WGS) entry which is preliminary data.</text>
</comment>
<reference evidence="2 3" key="1">
    <citation type="submission" date="2017-06" db="EMBL/GenBank/DDBJ databases">
        <title>Draft genome of Bartonella tribocorum strain L103, isolated from a rodent in Laos.</title>
        <authorList>
            <person name="Hadjadj L."/>
            <person name="Jiyipong T."/>
            <person name="Morand S."/>
            <person name="Diene S.M."/>
            <person name="Rolain J.-M."/>
        </authorList>
    </citation>
    <scope>NUCLEOTIDE SEQUENCE [LARGE SCALE GENOMIC DNA]</scope>
    <source>
        <strain evidence="2 3">L103</strain>
    </source>
</reference>
<dbReference type="SUPFAM" id="SSF89447">
    <property type="entry name" value="AbrB/MazE/MraZ-like"/>
    <property type="match status" value="1"/>
</dbReference>
<dbReference type="OrthoDB" id="7190022at2"/>
<accession>A0A2M6UQL0</accession>
<dbReference type="SMART" id="SM00966">
    <property type="entry name" value="SpoVT_AbrB"/>
    <property type="match status" value="1"/>
</dbReference>
<evidence type="ECO:0000313" key="2">
    <source>
        <dbReference type="EMBL" id="PIT68465.1"/>
    </source>
</evidence>
<gene>
    <name evidence="2" type="ORF">CER18_06845</name>
</gene>
<keyword evidence="2" id="KW-0238">DNA-binding</keyword>
<dbReference type="GO" id="GO:0003677">
    <property type="term" value="F:DNA binding"/>
    <property type="evidence" value="ECO:0007669"/>
    <property type="project" value="UniProtKB-KW"/>
</dbReference>
<protein>
    <submittedName>
        <fullName evidence="2">DNA-binding protein</fullName>
    </submittedName>
</protein>
<dbReference type="Proteomes" id="UP000229839">
    <property type="component" value="Unassembled WGS sequence"/>
</dbReference>